<organism evidence="1">
    <name type="scientific">Aeromonas hydrophila</name>
    <dbReference type="NCBI Taxonomy" id="644"/>
    <lineage>
        <taxon>Bacteria</taxon>
        <taxon>Pseudomonadati</taxon>
        <taxon>Pseudomonadota</taxon>
        <taxon>Gammaproteobacteria</taxon>
        <taxon>Aeromonadales</taxon>
        <taxon>Aeromonadaceae</taxon>
        <taxon>Aeromonas</taxon>
    </lineage>
</organism>
<sequence length="144" mass="16087">MSGAVGKALWRDLQPSDDASQDQGIVFETTRREILLAAGLSDAGDNYCRLADSLYRLSQVGCRVKKATVDWSMNLLSYRLIKNPGCDNIHIAMNSRFASALMGGQKVIINLAERRKLTGDVTQLLHARSQLRFIKNQWSAFDKN</sequence>
<dbReference type="Pfam" id="PF06504">
    <property type="entry name" value="RepC"/>
    <property type="match status" value="1"/>
</dbReference>
<dbReference type="AlphaFoldDB" id="Q6TF94"/>
<dbReference type="InterPro" id="IPR010522">
    <property type="entry name" value="RepC_bac"/>
</dbReference>
<proteinExistence type="predicted"/>
<reference evidence="1" key="1">
    <citation type="journal article" date="2000" name="Microbiology">
        <title>Molecular analysis of genetic differences between virulent and avirulent strains of Aeromonas hydrophila isolated from diseased fish.</title>
        <authorList>
            <person name="Zhang Y.L."/>
            <person name="Ong C.T."/>
            <person name="Leung K.Y."/>
        </authorList>
    </citation>
    <scope>NUCLEOTIDE SEQUENCE</scope>
    <source>
        <strain evidence="1">PPD134/91</strain>
    </source>
</reference>
<name>Q6TF94_AERHY</name>
<reference evidence="1" key="2">
    <citation type="submission" date="2003-09" db="EMBL/GenBank/DDBJ databases">
        <authorList>
            <person name="Lau Y.L."/>
            <person name="Leung K.Y."/>
        </authorList>
    </citation>
    <scope>NUCLEOTIDE SEQUENCE</scope>
    <source>
        <strain evidence="1">PPD134/91</strain>
    </source>
</reference>
<dbReference type="EMBL" id="AY422746">
    <property type="protein sequence ID" value="AAR06626.1"/>
    <property type="molecule type" value="Genomic_DNA"/>
</dbReference>
<evidence type="ECO:0000313" key="1">
    <source>
        <dbReference type="EMBL" id="AAR06626.1"/>
    </source>
</evidence>
<accession>Q6TF94</accession>
<protein>
    <submittedName>
        <fullName evidence="1">Putative replication protein C</fullName>
    </submittedName>
</protein>